<reference evidence="7 8" key="1">
    <citation type="submission" date="2015-01" db="EMBL/GenBank/DDBJ databases">
        <title>The Genome Sequence of Capronia semiimmersa CBS27337.</title>
        <authorList>
            <consortium name="The Broad Institute Genomics Platform"/>
            <person name="Cuomo C."/>
            <person name="de Hoog S."/>
            <person name="Gorbushina A."/>
            <person name="Stielow B."/>
            <person name="Teixiera M."/>
            <person name="Abouelleil A."/>
            <person name="Chapman S.B."/>
            <person name="Priest M."/>
            <person name="Young S.K."/>
            <person name="Wortman J."/>
            <person name="Nusbaum C."/>
            <person name="Birren B."/>
        </authorList>
    </citation>
    <scope>NUCLEOTIDE SEQUENCE [LARGE SCALE GENOMIC DNA]</scope>
    <source>
        <strain evidence="7 8">CBS 27337</strain>
    </source>
</reference>
<dbReference type="GO" id="GO:0003677">
    <property type="term" value="F:DNA binding"/>
    <property type="evidence" value="ECO:0007669"/>
    <property type="project" value="UniProtKB-KW"/>
</dbReference>
<dbReference type="InterPro" id="IPR053175">
    <property type="entry name" value="DHMBA_Reg_Transcription_Factor"/>
</dbReference>
<name>A0A0D2GJU6_9EURO</name>
<keyword evidence="8" id="KW-1185">Reference proteome</keyword>
<evidence type="ECO:0000256" key="5">
    <source>
        <dbReference type="SAM" id="MobiDB-lite"/>
    </source>
</evidence>
<feature type="domain" description="Zn(2)-C6 fungal-type" evidence="6">
    <location>
        <begin position="10"/>
        <end position="38"/>
    </location>
</feature>
<keyword evidence="2" id="KW-0238">DNA-binding</keyword>
<keyword evidence="1" id="KW-0805">Transcription regulation</keyword>
<gene>
    <name evidence="7" type="ORF">PV04_00852</name>
</gene>
<organism evidence="7 8">
    <name type="scientific">Phialophora macrospora</name>
    <dbReference type="NCBI Taxonomy" id="1851006"/>
    <lineage>
        <taxon>Eukaryota</taxon>
        <taxon>Fungi</taxon>
        <taxon>Dikarya</taxon>
        <taxon>Ascomycota</taxon>
        <taxon>Pezizomycotina</taxon>
        <taxon>Eurotiomycetes</taxon>
        <taxon>Chaetothyriomycetidae</taxon>
        <taxon>Chaetothyriales</taxon>
        <taxon>Herpotrichiellaceae</taxon>
        <taxon>Phialophora</taxon>
    </lineage>
</organism>
<sequence>MGNIGRPSTGCFLCRKRRVKCDEGRPGCRNCARLKKPCPGYREPGYGLIRSTLFVPNDTDIQSRRSLSTESLPQPVFYRASSSSSDSDESESARTDPIIRSQTHSPHILPPLTYPSGDLTEQSVCYSLSQLDVNSRVLYGNHAFNFLPQILADAGRDSYLYAAMRSVAAVNLANRSPTVDMHDMIELEYAQAVSRVTAALADTDQYLRDETLVAVWLLGIRELLAGVNGPQRKSAHQTHVDGTLMLLRLRGEEQFSNPAGRHLYATLLSAMVWAPGRNLSMLSADLFQHWKPLFASEEPNQEYLMLESQLPRATTVPEASLRLRSFFHGVTKLRARIRNFLSMQEDMSVDRSQVVESYLRAAGRLEEKVNGWCNDPSWLPRKVLAESPQRHVHRTAWNSGTVLRLHCFGSWHAFFHWNRFFVAKACLHAAILDALSALSKTQTTLIGGRTIEDLIISHTAALQETVRDFIGQMAYALGDVDENGRSRSIPTGFIGGGVASERRGIDVPSTLQVQAPLSYLITLKYLGPGQQEAMFLALQRIRAEFCIR</sequence>
<dbReference type="Pfam" id="PF00172">
    <property type="entry name" value="Zn_clus"/>
    <property type="match status" value="1"/>
</dbReference>
<dbReference type="SUPFAM" id="SSF57701">
    <property type="entry name" value="Zn2/Cys6 DNA-binding domain"/>
    <property type="match status" value="1"/>
</dbReference>
<protein>
    <recommendedName>
        <fullName evidence="6">Zn(2)-C6 fungal-type domain-containing protein</fullName>
    </recommendedName>
</protein>
<dbReference type="CDD" id="cd00067">
    <property type="entry name" value="GAL4"/>
    <property type="match status" value="1"/>
</dbReference>
<dbReference type="InterPro" id="IPR036864">
    <property type="entry name" value="Zn2-C6_fun-type_DNA-bd_sf"/>
</dbReference>
<dbReference type="Proteomes" id="UP000054266">
    <property type="component" value="Unassembled WGS sequence"/>
</dbReference>
<evidence type="ECO:0000259" key="6">
    <source>
        <dbReference type="PROSITE" id="PS50048"/>
    </source>
</evidence>
<dbReference type="Gene3D" id="4.10.240.10">
    <property type="entry name" value="Zn(2)-C6 fungal-type DNA-binding domain"/>
    <property type="match status" value="1"/>
</dbReference>
<evidence type="ECO:0000256" key="4">
    <source>
        <dbReference type="ARBA" id="ARBA00023242"/>
    </source>
</evidence>
<keyword evidence="3" id="KW-0804">Transcription</keyword>
<evidence type="ECO:0000256" key="2">
    <source>
        <dbReference type="ARBA" id="ARBA00023125"/>
    </source>
</evidence>
<keyword evidence="4" id="KW-0539">Nucleus</keyword>
<dbReference type="PROSITE" id="PS50048">
    <property type="entry name" value="ZN2_CY6_FUNGAL_2"/>
    <property type="match status" value="1"/>
</dbReference>
<dbReference type="PROSITE" id="PS00463">
    <property type="entry name" value="ZN2_CY6_FUNGAL_1"/>
    <property type="match status" value="1"/>
</dbReference>
<feature type="region of interest" description="Disordered" evidence="5">
    <location>
        <begin position="78"/>
        <end position="113"/>
    </location>
</feature>
<dbReference type="AlphaFoldDB" id="A0A0D2GJU6"/>
<dbReference type="InterPro" id="IPR001138">
    <property type="entry name" value="Zn2Cys6_DnaBD"/>
</dbReference>
<proteinExistence type="predicted"/>
<dbReference type="PANTHER" id="PTHR38791">
    <property type="entry name" value="ZN(II)2CYS6 TRANSCRIPTION FACTOR (EUROFUNG)-RELATED-RELATED"/>
    <property type="match status" value="1"/>
</dbReference>
<dbReference type="EMBL" id="KN846956">
    <property type="protein sequence ID" value="KIW72674.1"/>
    <property type="molecule type" value="Genomic_DNA"/>
</dbReference>
<evidence type="ECO:0000313" key="8">
    <source>
        <dbReference type="Proteomes" id="UP000054266"/>
    </source>
</evidence>
<dbReference type="GO" id="GO:0000981">
    <property type="term" value="F:DNA-binding transcription factor activity, RNA polymerase II-specific"/>
    <property type="evidence" value="ECO:0007669"/>
    <property type="project" value="InterPro"/>
</dbReference>
<evidence type="ECO:0000256" key="1">
    <source>
        <dbReference type="ARBA" id="ARBA00023015"/>
    </source>
</evidence>
<evidence type="ECO:0000256" key="3">
    <source>
        <dbReference type="ARBA" id="ARBA00023163"/>
    </source>
</evidence>
<dbReference type="HOGENOM" id="CLU_037135_0_0_1"/>
<accession>A0A0D2GJU6</accession>
<dbReference type="SMART" id="SM00066">
    <property type="entry name" value="GAL4"/>
    <property type="match status" value="1"/>
</dbReference>
<dbReference type="STRING" id="5601.A0A0D2GJU6"/>
<dbReference type="GO" id="GO:0008270">
    <property type="term" value="F:zinc ion binding"/>
    <property type="evidence" value="ECO:0007669"/>
    <property type="project" value="InterPro"/>
</dbReference>
<evidence type="ECO:0000313" key="7">
    <source>
        <dbReference type="EMBL" id="KIW72674.1"/>
    </source>
</evidence>